<dbReference type="PANTHER" id="PTHR28259">
    <property type="entry name" value="FLUORIDE EXPORT PROTEIN 1-RELATED"/>
    <property type="match status" value="1"/>
</dbReference>
<feature type="transmembrane region" description="Helical" evidence="10">
    <location>
        <begin position="42"/>
        <end position="62"/>
    </location>
</feature>
<evidence type="ECO:0000313" key="11">
    <source>
        <dbReference type="EMBL" id="TPW77894.1"/>
    </source>
</evidence>
<keyword evidence="2 10" id="KW-1003">Cell membrane</keyword>
<comment type="function">
    <text evidence="9 10">Fluoride-specific ion channel. Important for reducing fluoride concentration in the cell, thus reducing its toxicity.</text>
</comment>
<dbReference type="HAMAP" id="MF_00454">
    <property type="entry name" value="FluC"/>
    <property type="match status" value="1"/>
</dbReference>
<keyword evidence="4 10" id="KW-1133">Transmembrane helix</keyword>
<comment type="similarity">
    <text evidence="7 10">Belongs to the fluoride channel Fluc/FEX (TC 1.A.43) family.</text>
</comment>
<evidence type="ECO:0000256" key="8">
    <source>
        <dbReference type="ARBA" id="ARBA00035585"/>
    </source>
</evidence>
<evidence type="ECO:0000256" key="7">
    <source>
        <dbReference type="ARBA" id="ARBA00035120"/>
    </source>
</evidence>
<evidence type="ECO:0000256" key="6">
    <source>
        <dbReference type="ARBA" id="ARBA00023303"/>
    </source>
</evidence>
<comment type="catalytic activity">
    <reaction evidence="8">
        <text>fluoride(in) = fluoride(out)</text>
        <dbReference type="Rhea" id="RHEA:76159"/>
        <dbReference type="ChEBI" id="CHEBI:17051"/>
    </reaction>
    <physiologicalReaction direction="left-to-right" evidence="8">
        <dbReference type="Rhea" id="RHEA:76160"/>
    </physiologicalReaction>
</comment>
<keyword evidence="3 10" id="KW-0812">Transmembrane</keyword>
<dbReference type="Proteomes" id="UP000316252">
    <property type="component" value="Unassembled WGS sequence"/>
</dbReference>
<feature type="transmembrane region" description="Helical" evidence="10">
    <location>
        <begin position="102"/>
        <end position="126"/>
    </location>
</feature>
<dbReference type="InterPro" id="IPR003691">
    <property type="entry name" value="FluC"/>
</dbReference>
<proteinExistence type="inferred from homology"/>
<sequence>MTVVTVLVVALCGGLGAAIRLALDGLIRGRSARSARLSTFPVGTLVINVTGSFILGLLAGLAQANAAPALLVSALGTGLMGGYTTFSTASFETVRLLQGRRWVAAALNGLGMLVIAVAAGVLGIVVGRLA</sequence>
<keyword evidence="10" id="KW-0915">Sodium</keyword>
<evidence type="ECO:0000313" key="12">
    <source>
        <dbReference type="Proteomes" id="UP000316252"/>
    </source>
</evidence>
<dbReference type="GO" id="GO:0046872">
    <property type="term" value="F:metal ion binding"/>
    <property type="evidence" value="ECO:0007669"/>
    <property type="project" value="UniProtKB-KW"/>
</dbReference>
<comment type="subcellular location">
    <subcellularLocation>
        <location evidence="1 10">Cell membrane</location>
        <topology evidence="1 10">Multi-pass membrane protein</topology>
    </subcellularLocation>
</comment>
<dbReference type="GO" id="GO:0062054">
    <property type="term" value="F:fluoride channel activity"/>
    <property type="evidence" value="ECO:0007669"/>
    <property type="project" value="UniProtKB-UniRule"/>
</dbReference>
<feature type="transmembrane region" description="Helical" evidence="10">
    <location>
        <begin position="69"/>
        <end position="90"/>
    </location>
</feature>
<keyword evidence="12" id="KW-1185">Reference proteome</keyword>
<dbReference type="PANTHER" id="PTHR28259:SF1">
    <property type="entry name" value="FLUORIDE EXPORT PROTEIN 1-RELATED"/>
    <property type="match status" value="1"/>
</dbReference>
<dbReference type="RefSeq" id="WP_141162419.1">
    <property type="nucleotide sequence ID" value="NZ_VHQG01000001.1"/>
</dbReference>
<evidence type="ECO:0000256" key="1">
    <source>
        <dbReference type="ARBA" id="ARBA00004651"/>
    </source>
</evidence>
<dbReference type="EMBL" id="VHQG01000001">
    <property type="protein sequence ID" value="TPW77894.1"/>
    <property type="molecule type" value="Genomic_DNA"/>
</dbReference>
<dbReference type="Pfam" id="PF02537">
    <property type="entry name" value="CRCB"/>
    <property type="match status" value="1"/>
</dbReference>
<evidence type="ECO:0000256" key="9">
    <source>
        <dbReference type="ARBA" id="ARBA00049940"/>
    </source>
</evidence>
<organism evidence="11 12">
    <name type="scientific">Schumannella soli</name>
    <dbReference type="NCBI Taxonomy" id="2590779"/>
    <lineage>
        <taxon>Bacteria</taxon>
        <taxon>Bacillati</taxon>
        <taxon>Actinomycetota</taxon>
        <taxon>Actinomycetes</taxon>
        <taxon>Micrococcales</taxon>
        <taxon>Microbacteriaceae</taxon>
        <taxon>Schumannella</taxon>
    </lineage>
</organism>
<protein>
    <recommendedName>
        <fullName evidence="10">Fluoride-specific ion channel FluC</fullName>
    </recommendedName>
</protein>
<keyword evidence="6 10" id="KW-0407">Ion channel</keyword>
<keyword evidence="10" id="KW-0813">Transport</keyword>
<evidence type="ECO:0000256" key="5">
    <source>
        <dbReference type="ARBA" id="ARBA00023136"/>
    </source>
</evidence>
<evidence type="ECO:0000256" key="3">
    <source>
        <dbReference type="ARBA" id="ARBA00022692"/>
    </source>
</evidence>
<feature type="binding site" evidence="10">
    <location>
        <position position="81"/>
    </location>
    <ligand>
        <name>Na(+)</name>
        <dbReference type="ChEBI" id="CHEBI:29101"/>
        <note>structural</note>
    </ligand>
</feature>
<dbReference type="GO" id="GO:0005886">
    <property type="term" value="C:plasma membrane"/>
    <property type="evidence" value="ECO:0007669"/>
    <property type="project" value="UniProtKB-SubCell"/>
</dbReference>
<dbReference type="AlphaFoldDB" id="A0A506XYA2"/>
<dbReference type="OrthoDB" id="5148600at2"/>
<name>A0A506XYA2_9MICO</name>
<keyword evidence="10" id="KW-0406">Ion transport</keyword>
<evidence type="ECO:0000256" key="4">
    <source>
        <dbReference type="ARBA" id="ARBA00022989"/>
    </source>
</evidence>
<reference evidence="11 12" key="1">
    <citation type="submission" date="2019-06" db="EMBL/GenBank/DDBJ databases">
        <authorList>
            <person name="Li F."/>
        </authorList>
    </citation>
    <scope>NUCLEOTIDE SEQUENCE [LARGE SCALE GENOMIC DNA]</scope>
    <source>
        <strain evidence="11 12">10F1D-1</strain>
    </source>
</reference>
<comment type="caution">
    <text evidence="11">The sequence shown here is derived from an EMBL/GenBank/DDBJ whole genome shotgun (WGS) entry which is preliminary data.</text>
</comment>
<dbReference type="GO" id="GO:0140114">
    <property type="term" value="P:cellular detoxification of fluoride"/>
    <property type="evidence" value="ECO:0007669"/>
    <property type="project" value="UniProtKB-UniRule"/>
</dbReference>
<evidence type="ECO:0000256" key="10">
    <source>
        <dbReference type="HAMAP-Rule" id="MF_00454"/>
    </source>
</evidence>
<feature type="binding site" evidence="10">
    <location>
        <position position="84"/>
    </location>
    <ligand>
        <name>Na(+)</name>
        <dbReference type="ChEBI" id="CHEBI:29101"/>
        <note>structural</note>
    </ligand>
</feature>
<keyword evidence="5 10" id="KW-0472">Membrane</keyword>
<gene>
    <name evidence="10" type="primary">fluC</name>
    <name evidence="10" type="synonym">crcB</name>
    <name evidence="11" type="ORF">FJ657_04435</name>
</gene>
<comment type="activity regulation">
    <text evidence="10">Na(+) is not transported, but it plays an essential structural role and its presence is essential for fluoride channel function.</text>
</comment>
<accession>A0A506XYA2</accession>
<evidence type="ECO:0000256" key="2">
    <source>
        <dbReference type="ARBA" id="ARBA00022475"/>
    </source>
</evidence>
<keyword evidence="10" id="KW-0479">Metal-binding</keyword>